<feature type="region of interest" description="Disordered" evidence="1">
    <location>
        <begin position="1"/>
        <end position="43"/>
    </location>
</feature>
<dbReference type="Proteomes" id="UP001066276">
    <property type="component" value="Chromosome 9"/>
</dbReference>
<keyword evidence="3" id="KW-1185">Reference proteome</keyword>
<protein>
    <submittedName>
        <fullName evidence="2">Uncharacterized protein</fullName>
    </submittedName>
</protein>
<dbReference type="AlphaFoldDB" id="A0AAV7MJW0"/>
<accession>A0AAV7MJW0</accession>
<gene>
    <name evidence="2" type="ORF">NDU88_001033</name>
</gene>
<dbReference type="EMBL" id="JANPWB010000013">
    <property type="protein sequence ID" value="KAJ1103612.1"/>
    <property type="molecule type" value="Genomic_DNA"/>
</dbReference>
<name>A0AAV7MJW0_PLEWA</name>
<proteinExistence type="predicted"/>
<evidence type="ECO:0000313" key="2">
    <source>
        <dbReference type="EMBL" id="KAJ1103612.1"/>
    </source>
</evidence>
<reference evidence="2" key="1">
    <citation type="journal article" date="2022" name="bioRxiv">
        <title>Sequencing and chromosome-scale assembly of the giantPleurodeles waltlgenome.</title>
        <authorList>
            <person name="Brown T."/>
            <person name="Elewa A."/>
            <person name="Iarovenko S."/>
            <person name="Subramanian E."/>
            <person name="Araus A.J."/>
            <person name="Petzold A."/>
            <person name="Susuki M."/>
            <person name="Suzuki K.-i.T."/>
            <person name="Hayashi T."/>
            <person name="Toyoda A."/>
            <person name="Oliveira C."/>
            <person name="Osipova E."/>
            <person name="Leigh N.D."/>
            <person name="Simon A."/>
            <person name="Yun M.H."/>
        </authorList>
    </citation>
    <scope>NUCLEOTIDE SEQUENCE</scope>
    <source>
        <strain evidence="2">20211129_DDA</strain>
        <tissue evidence="2">Liver</tissue>
    </source>
</reference>
<evidence type="ECO:0000256" key="1">
    <source>
        <dbReference type="SAM" id="MobiDB-lite"/>
    </source>
</evidence>
<comment type="caution">
    <text evidence="2">The sequence shown here is derived from an EMBL/GenBank/DDBJ whole genome shotgun (WGS) entry which is preliminary data.</text>
</comment>
<evidence type="ECO:0000313" key="3">
    <source>
        <dbReference type="Proteomes" id="UP001066276"/>
    </source>
</evidence>
<organism evidence="2 3">
    <name type="scientific">Pleurodeles waltl</name>
    <name type="common">Iberian ribbed newt</name>
    <dbReference type="NCBI Taxonomy" id="8319"/>
    <lineage>
        <taxon>Eukaryota</taxon>
        <taxon>Metazoa</taxon>
        <taxon>Chordata</taxon>
        <taxon>Craniata</taxon>
        <taxon>Vertebrata</taxon>
        <taxon>Euteleostomi</taxon>
        <taxon>Amphibia</taxon>
        <taxon>Batrachia</taxon>
        <taxon>Caudata</taxon>
        <taxon>Salamandroidea</taxon>
        <taxon>Salamandridae</taxon>
        <taxon>Pleurodelinae</taxon>
        <taxon>Pleurodeles</taxon>
    </lineage>
</organism>
<sequence>MRQGRQRFSWLHSGTSPRETRTEHQPDTGLEGDPSQDPSASPSICSRLVLSETSPHVPLSGRATRGLYIELPIQIL</sequence>